<evidence type="ECO:0000313" key="2">
    <source>
        <dbReference type="EMBL" id="KAG7569990.1"/>
    </source>
</evidence>
<proteinExistence type="predicted"/>
<name>A0A8T2AB55_9BRAS</name>
<dbReference type="AlphaFoldDB" id="A0A8T2AB55"/>
<comment type="caution">
    <text evidence="2">The sequence shown here is derived from an EMBL/GenBank/DDBJ whole genome shotgun (WGS) entry which is preliminary data.</text>
</comment>
<dbReference type="EMBL" id="JAEFBK010000009">
    <property type="protein sequence ID" value="KAG7569990.1"/>
    <property type="molecule type" value="Genomic_DNA"/>
</dbReference>
<reference evidence="2 3" key="1">
    <citation type="submission" date="2020-12" db="EMBL/GenBank/DDBJ databases">
        <title>Concerted genomic and epigenomic changes stabilize Arabidopsis allopolyploids.</title>
        <authorList>
            <person name="Chen Z."/>
        </authorList>
    </citation>
    <scope>NUCLEOTIDE SEQUENCE [LARGE SCALE GENOMIC DNA]</scope>
    <source>
        <strain evidence="2">Allo738</strain>
        <tissue evidence="2">Leaf</tissue>
    </source>
</reference>
<gene>
    <name evidence="2" type="ORF">ISN45_Aa04g026410</name>
</gene>
<sequence>MAITMKSLVAIIFTVLLIVSSVHCRMTTISTPGYGIKQEDRRCFQGPEGTTLCSSGSVRDCLKFCIIRGYSSATCITPDECCCHIPPN</sequence>
<feature type="signal peptide" evidence="1">
    <location>
        <begin position="1"/>
        <end position="24"/>
    </location>
</feature>
<accession>A0A8T2AB55</accession>
<organism evidence="2 3">
    <name type="scientific">Arabidopsis thaliana x Arabidopsis arenosa</name>
    <dbReference type="NCBI Taxonomy" id="1240361"/>
    <lineage>
        <taxon>Eukaryota</taxon>
        <taxon>Viridiplantae</taxon>
        <taxon>Streptophyta</taxon>
        <taxon>Embryophyta</taxon>
        <taxon>Tracheophyta</taxon>
        <taxon>Spermatophyta</taxon>
        <taxon>Magnoliopsida</taxon>
        <taxon>eudicotyledons</taxon>
        <taxon>Gunneridae</taxon>
        <taxon>Pentapetalae</taxon>
        <taxon>rosids</taxon>
        <taxon>malvids</taxon>
        <taxon>Brassicales</taxon>
        <taxon>Brassicaceae</taxon>
        <taxon>Camelineae</taxon>
        <taxon>Arabidopsis</taxon>
    </lineage>
</organism>
<evidence type="ECO:0000313" key="3">
    <source>
        <dbReference type="Proteomes" id="UP000694240"/>
    </source>
</evidence>
<evidence type="ECO:0000256" key="1">
    <source>
        <dbReference type="SAM" id="SignalP"/>
    </source>
</evidence>
<keyword evidence="3" id="KW-1185">Reference proteome</keyword>
<keyword evidence="1" id="KW-0732">Signal</keyword>
<protein>
    <submittedName>
        <fullName evidence="2">Uncharacterized protein</fullName>
    </submittedName>
</protein>
<feature type="chain" id="PRO_5035913179" evidence="1">
    <location>
        <begin position="25"/>
        <end position="88"/>
    </location>
</feature>
<dbReference type="Proteomes" id="UP000694240">
    <property type="component" value="Chromosome 9"/>
</dbReference>